<accession>A0AAV7VK47</accession>
<reference evidence="2" key="1">
    <citation type="journal article" date="2022" name="bioRxiv">
        <title>Sequencing and chromosome-scale assembly of the giantPleurodeles waltlgenome.</title>
        <authorList>
            <person name="Brown T."/>
            <person name="Elewa A."/>
            <person name="Iarovenko S."/>
            <person name="Subramanian E."/>
            <person name="Araus A.J."/>
            <person name="Petzold A."/>
            <person name="Susuki M."/>
            <person name="Suzuki K.-i.T."/>
            <person name="Hayashi T."/>
            <person name="Toyoda A."/>
            <person name="Oliveira C."/>
            <person name="Osipova E."/>
            <person name="Leigh N.D."/>
            <person name="Simon A."/>
            <person name="Yun M.H."/>
        </authorList>
    </citation>
    <scope>NUCLEOTIDE SEQUENCE</scope>
    <source>
        <strain evidence="2">20211129_DDA</strain>
        <tissue evidence="2">Liver</tissue>
    </source>
</reference>
<dbReference type="Proteomes" id="UP001066276">
    <property type="component" value="Chromosome 2_1"/>
</dbReference>
<protein>
    <submittedName>
        <fullName evidence="2">Uncharacterized protein</fullName>
    </submittedName>
</protein>
<evidence type="ECO:0000256" key="1">
    <source>
        <dbReference type="SAM" id="MobiDB-lite"/>
    </source>
</evidence>
<evidence type="ECO:0000313" key="2">
    <source>
        <dbReference type="EMBL" id="KAJ1202025.1"/>
    </source>
</evidence>
<evidence type="ECO:0000313" key="3">
    <source>
        <dbReference type="Proteomes" id="UP001066276"/>
    </source>
</evidence>
<name>A0AAV7VK47_PLEWA</name>
<proteinExistence type="predicted"/>
<feature type="region of interest" description="Disordered" evidence="1">
    <location>
        <begin position="46"/>
        <end position="86"/>
    </location>
</feature>
<sequence>MCNLRVLQRSNAEVEPRRPAAVSTSHRTVGTQSHLWLLRGATATSTAPGSIASDVPPGSHDVFGPHATSPAVSTPNSSGVAEPPELAVFSPRPQVLNVPRPRPGSVAATAAALPDRSRSLQFPLLCTHASHWPLRGFSSAPLPALRKAPLLSLAALCSRLVDRTPPGLDSGLRHRQGAPQEETPLPPKVSTSRCSLDGSRETGIHSYYHLQVQDVLEFRRSVGGAL</sequence>
<organism evidence="2 3">
    <name type="scientific">Pleurodeles waltl</name>
    <name type="common">Iberian ribbed newt</name>
    <dbReference type="NCBI Taxonomy" id="8319"/>
    <lineage>
        <taxon>Eukaryota</taxon>
        <taxon>Metazoa</taxon>
        <taxon>Chordata</taxon>
        <taxon>Craniata</taxon>
        <taxon>Vertebrata</taxon>
        <taxon>Euteleostomi</taxon>
        <taxon>Amphibia</taxon>
        <taxon>Batrachia</taxon>
        <taxon>Caudata</taxon>
        <taxon>Salamandroidea</taxon>
        <taxon>Salamandridae</taxon>
        <taxon>Pleurodelinae</taxon>
        <taxon>Pleurodeles</taxon>
    </lineage>
</organism>
<dbReference type="AlphaFoldDB" id="A0AAV7VK47"/>
<gene>
    <name evidence="2" type="ORF">NDU88_005828</name>
</gene>
<feature type="region of interest" description="Disordered" evidence="1">
    <location>
        <begin position="167"/>
        <end position="196"/>
    </location>
</feature>
<keyword evidence="3" id="KW-1185">Reference proteome</keyword>
<comment type="caution">
    <text evidence="2">The sequence shown here is derived from an EMBL/GenBank/DDBJ whole genome shotgun (WGS) entry which is preliminary data.</text>
</comment>
<dbReference type="EMBL" id="JANPWB010000003">
    <property type="protein sequence ID" value="KAJ1202025.1"/>
    <property type="molecule type" value="Genomic_DNA"/>
</dbReference>
<feature type="region of interest" description="Disordered" evidence="1">
    <location>
        <begin position="1"/>
        <end position="27"/>
    </location>
</feature>
<feature type="compositionally biased region" description="Polar residues" evidence="1">
    <location>
        <begin position="70"/>
        <end position="79"/>
    </location>
</feature>